<dbReference type="EMBL" id="KR704863">
    <property type="protein sequence ID" value="AND95773.1"/>
    <property type="molecule type" value="mRNA"/>
</dbReference>
<dbReference type="InterPro" id="IPR000873">
    <property type="entry name" value="AMP-dep_synth/lig_dom"/>
</dbReference>
<dbReference type="Pfam" id="PF00501">
    <property type="entry name" value="AMP-binding"/>
    <property type="match status" value="1"/>
</dbReference>
<evidence type="ECO:0000259" key="5">
    <source>
        <dbReference type="Pfam" id="PF00501"/>
    </source>
</evidence>
<dbReference type="EC" id="6.2.1.-" evidence="7"/>
<gene>
    <name evidence="7" type="primary">VLACS</name>
</gene>
<evidence type="ECO:0000256" key="1">
    <source>
        <dbReference type="ARBA" id="ARBA00006432"/>
    </source>
</evidence>
<feature type="domain" description="AMP-dependent synthetase/ligase" evidence="5">
    <location>
        <begin position="65"/>
        <end position="421"/>
    </location>
</feature>
<dbReference type="GO" id="GO:0004467">
    <property type="term" value="F:long-chain fatty acid-CoA ligase activity"/>
    <property type="evidence" value="ECO:0007669"/>
    <property type="project" value="TreeGrafter"/>
</dbReference>
<sequence>MQKAAAAGAATLVAGAVGFKALDSSMNLSADLKTMYRGAKPLLAINKLGKRTDDYTLADVWTDGVSKHGGETFVIFEHRRMTYGDMELFSTQMAHWLLKQNIQAGDVLALVMENKPEFIGWWLAMTKIAAQVALVNYSVKRKGLVHCIKVADSKAVVFDTDTEENVFDVEGDLEARLFYWGPCPPSRPFKDVTTVGHDQMLSLPIDGSPLKALRKGIKMMDNFGFIYTSGTTGLPKAANIMHIKMAAMGNLMAIAGARPGDRTHCCLPLFHSAGGGIGVIGTMLTGSALVIIKKFSASRFWNEISAYGCTGFQYIGELGRFLVNYAKEHPEVYQIPHTLKFAIGNGLRPEVWDDFQDGFKIPAVLEFYGATEGNGALINYSERSDKASRGAVGRVGGILAKVMKPKIVKFDVETEEVVRGPDGLCIECGLMEPGELLFPNVQGDPTKDFKGYRDPKATAKKLLSDVVVKGDSWFRTGDLLSKDSMGFIYFVDRIGDTFRWKGENCSTTEVSEIVSSFPGIEEANVYGVKVPGSLDGRACMAAVQGRADLQSQERLDALLELCKKELPKYSLPLFLRFLPEMEQTATFKQQKANLREQGCDPKVVADAMFWLSPVTGKYEPFGPAEYQGLEAGQAKL</sequence>
<dbReference type="GO" id="GO:0005324">
    <property type="term" value="F:long-chain fatty acid transmembrane transporter activity"/>
    <property type="evidence" value="ECO:0007669"/>
    <property type="project" value="TreeGrafter"/>
</dbReference>
<evidence type="ECO:0000259" key="6">
    <source>
        <dbReference type="Pfam" id="PF13193"/>
    </source>
</evidence>
<dbReference type="PANTHER" id="PTHR43107:SF15">
    <property type="entry name" value="FATTY ACID TRANSPORT PROTEIN 3, ISOFORM A"/>
    <property type="match status" value="1"/>
</dbReference>
<dbReference type="InterPro" id="IPR025110">
    <property type="entry name" value="AMP-bd_C"/>
</dbReference>
<dbReference type="GO" id="GO:0044539">
    <property type="term" value="P:long-chain fatty acid import into cell"/>
    <property type="evidence" value="ECO:0007669"/>
    <property type="project" value="TreeGrafter"/>
</dbReference>
<proteinExistence type="evidence at transcript level"/>
<evidence type="ECO:0000256" key="4">
    <source>
        <dbReference type="ARBA" id="ARBA00022840"/>
    </source>
</evidence>
<comment type="similarity">
    <text evidence="1">Belongs to the ATP-dependent AMP-binding enzyme family.</text>
</comment>
<accession>A0A2K8DNW3</accession>
<feature type="domain" description="AMP-binding enzyme C-terminal" evidence="6">
    <location>
        <begin position="509"/>
        <end position="588"/>
    </location>
</feature>
<keyword evidence="4" id="KW-0067">ATP-binding</keyword>
<dbReference type="GO" id="GO:0005886">
    <property type="term" value="C:plasma membrane"/>
    <property type="evidence" value="ECO:0007669"/>
    <property type="project" value="TreeGrafter"/>
</dbReference>
<keyword evidence="3" id="KW-0547">Nucleotide-binding</keyword>
<dbReference type="FunFam" id="3.30.300.30:FF:000020">
    <property type="entry name" value="Long-chain fatty acid transporter"/>
    <property type="match status" value="1"/>
</dbReference>
<name>A0A2K8DNW3_PROMN</name>
<dbReference type="InterPro" id="IPR045851">
    <property type="entry name" value="AMP-bd_C_sf"/>
</dbReference>
<dbReference type="Gene3D" id="3.30.300.30">
    <property type="match status" value="1"/>
</dbReference>
<dbReference type="Gene3D" id="3.40.50.12780">
    <property type="entry name" value="N-terminal domain of ligase-like"/>
    <property type="match status" value="1"/>
</dbReference>
<reference evidence="7" key="2">
    <citation type="journal article" date="2018" name="Genome Biol. Evol.">
        <title>Distribution and Evolution of Peroxisomes in Alveolates (Apicomplexa, Dinoflagellates, Ciliates).</title>
        <authorList>
            <person name="Ludewig-Klingner A.-K."/>
            <person name="Michael V."/>
            <person name="Jarek M."/>
            <person name="Brinkmann H."/>
            <person name="Petersen J."/>
        </authorList>
    </citation>
    <scope>NUCLEOTIDE SEQUENCE</scope>
    <source>
        <strain evidence="7">CCMP 1329</strain>
    </source>
</reference>
<dbReference type="Pfam" id="PF13193">
    <property type="entry name" value="AMP-binding_C"/>
    <property type="match status" value="1"/>
</dbReference>
<keyword evidence="2 7" id="KW-0436">Ligase</keyword>
<protein>
    <submittedName>
        <fullName evidence="7">Long-chain fatty acid transport protein</fullName>
        <ecNumber evidence="7">6.2.1.-</ecNumber>
    </submittedName>
</protein>
<organism evidence="7">
    <name type="scientific">Prorocentrum minimum</name>
    <name type="common">Dinoflagellate</name>
    <name type="synonym">Exuviaella minima</name>
    <dbReference type="NCBI Taxonomy" id="39449"/>
    <lineage>
        <taxon>Eukaryota</taxon>
        <taxon>Sar</taxon>
        <taxon>Alveolata</taxon>
        <taxon>Dinophyceae</taxon>
        <taxon>Prorocentrales</taxon>
        <taxon>Prorocentraceae</taxon>
        <taxon>Prorocentrum</taxon>
    </lineage>
</organism>
<dbReference type="InterPro" id="IPR042099">
    <property type="entry name" value="ANL_N_sf"/>
</dbReference>
<dbReference type="GO" id="GO:0005524">
    <property type="term" value="F:ATP binding"/>
    <property type="evidence" value="ECO:0007669"/>
    <property type="project" value="UniProtKB-KW"/>
</dbReference>
<evidence type="ECO:0000256" key="3">
    <source>
        <dbReference type="ARBA" id="ARBA00022741"/>
    </source>
</evidence>
<dbReference type="AlphaFoldDB" id="A0A2K8DNW3"/>
<dbReference type="PANTHER" id="PTHR43107">
    <property type="entry name" value="LONG-CHAIN FATTY ACID TRANSPORT PROTEIN"/>
    <property type="match status" value="1"/>
</dbReference>
<reference evidence="7" key="1">
    <citation type="submission" date="2015-05" db="EMBL/GenBank/DDBJ databases">
        <authorList>
            <person name="Wang D.B."/>
            <person name="Wang M."/>
        </authorList>
    </citation>
    <scope>NUCLEOTIDE SEQUENCE</scope>
    <source>
        <strain evidence="7">CCMP 1329</strain>
    </source>
</reference>
<evidence type="ECO:0000313" key="7">
    <source>
        <dbReference type="EMBL" id="AND95773.1"/>
    </source>
</evidence>
<evidence type="ECO:0000256" key="2">
    <source>
        <dbReference type="ARBA" id="ARBA00022598"/>
    </source>
</evidence>
<dbReference type="SUPFAM" id="SSF56801">
    <property type="entry name" value="Acetyl-CoA synthetase-like"/>
    <property type="match status" value="1"/>
</dbReference>